<dbReference type="AlphaFoldDB" id="A0A1H4JI24"/>
<sequence>MTALVDRPLGCASPPDRVRWEWHLFEADELVHLYRIAELRNTRLYLLRPWCVLDDPYPLDHDRPSIDPRNVIPRQDGTCLKCAGHASVVIPHPRTGTPVAGEFAGELFEVVTRHGHP</sequence>
<dbReference type="RefSeq" id="WP_091305492.1">
    <property type="nucleotide sequence ID" value="NZ_FNSO01000003.1"/>
</dbReference>
<protein>
    <submittedName>
        <fullName evidence="1">Uncharacterized protein</fullName>
    </submittedName>
</protein>
<dbReference type="OrthoDB" id="3634542at2"/>
<accession>A0A1H4JI24</accession>
<proteinExistence type="predicted"/>
<organism evidence="1 2">
    <name type="scientific">Amycolatopsis tolypomycina</name>
    <dbReference type="NCBI Taxonomy" id="208445"/>
    <lineage>
        <taxon>Bacteria</taxon>
        <taxon>Bacillati</taxon>
        <taxon>Actinomycetota</taxon>
        <taxon>Actinomycetes</taxon>
        <taxon>Pseudonocardiales</taxon>
        <taxon>Pseudonocardiaceae</taxon>
        <taxon>Amycolatopsis</taxon>
    </lineage>
</organism>
<evidence type="ECO:0000313" key="1">
    <source>
        <dbReference type="EMBL" id="SEB45951.1"/>
    </source>
</evidence>
<reference evidence="2" key="1">
    <citation type="submission" date="2016-10" db="EMBL/GenBank/DDBJ databases">
        <authorList>
            <person name="Varghese N."/>
            <person name="Submissions S."/>
        </authorList>
    </citation>
    <scope>NUCLEOTIDE SEQUENCE [LARGE SCALE GENOMIC DNA]</scope>
    <source>
        <strain evidence="2">DSM 44544</strain>
    </source>
</reference>
<dbReference type="Proteomes" id="UP000199622">
    <property type="component" value="Unassembled WGS sequence"/>
</dbReference>
<name>A0A1H4JI24_9PSEU</name>
<gene>
    <name evidence="1" type="ORF">SAMN04489727_1923</name>
</gene>
<keyword evidence="2" id="KW-1185">Reference proteome</keyword>
<evidence type="ECO:0000313" key="2">
    <source>
        <dbReference type="Proteomes" id="UP000199622"/>
    </source>
</evidence>
<dbReference type="EMBL" id="FNSO01000003">
    <property type="protein sequence ID" value="SEB45951.1"/>
    <property type="molecule type" value="Genomic_DNA"/>
</dbReference>